<feature type="transmembrane region" description="Helical" evidence="1">
    <location>
        <begin position="113"/>
        <end position="135"/>
    </location>
</feature>
<dbReference type="OrthoDB" id="3550957at2759"/>
<feature type="transmembrane region" description="Helical" evidence="1">
    <location>
        <begin position="212"/>
        <end position="232"/>
    </location>
</feature>
<dbReference type="AlphaFoldDB" id="A0A1G4BD70"/>
<evidence type="ECO:0000313" key="3">
    <source>
        <dbReference type="Proteomes" id="UP000176998"/>
    </source>
</evidence>
<evidence type="ECO:0008006" key="4">
    <source>
        <dbReference type="Google" id="ProtNLM"/>
    </source>
</evidence>
<dbReference type="Proteomes" id="UP000176998">
    <property type="component" value="Unassembled WGS sequence"/>
</dbReference>
<feature type="transmembrane region" description="Helical" evidence="1">
    <location>
        <begin position="155"/>
        <end position="176"/>
    </location>
</feature>
<dbReference type="EMBL" id="MJBS01000037">
    <property type="protein sequence ID" value="OHE99307.1"/>
    <property type="molecule type" value="Genomic_DNA"/>
</dbReference>
<dbReference type="Pfam" id="PF12351">
    <property type="entry name" value="Fig1"/>
    <property type="match status" value="1"/>
</dbReference>
<sequence length="237" mass="25512">MIAAILLAGCTAENLNEICLVSLSYSGNSTPTVLNTTNTISNFSSTATTDNSLEIRVGYFGMCLMSSDQWICSKDSRALESFASRTQTGVAYDPLKVISAAERFKDEVIFKGLHFISIIFGFATFILLATFPNWYETENSEGSSIEIKPFPSRPISHVALACVFVSALISLLATFWQHLSSSAAIAMSSAFTQGAVTGHVGAASMALGWTSVFLLMVTFIGLLVMILAIRVLSQMVD</sequence>
<keyword evidence="1" id="KW-0472">Membrane</keyword>
<evidence type="ECO:0000256" key="1">
    <source>
        <dbReference type="SAM" id="Phobius"/>
    </source>
</evidence>
<dbReference type="GO" id="GO:0043332">
    <property type="term" value="C:mating projection tip"/>
    <property type="evidence" value="ECO:0007669"/>
    <property type="project" value="TreeGrafter"/>
</dbReference>
<reference evidence="2 3" key="1">
    <citation type="submission" date="2016-09" db="EMBL/GenBank/DDBJ databases">
        <authorList>
            <person name="Capua I."/>
            <person name="De Benedictis P."/>
            <person name="Joannis T."/>
            <person name="Lombin L.H."/>
            <person name="Cattoli G."/>
        </authorList>
    </citation>
    <scope>NUCLEOTIDE SEQUENCE [LARGE SCALE GENOMIC DNA]</scope>
    <source>
        <strain evidence="2 3">IMI 309357</strain>
    </source>
</reference>
<protein>
    <recommendedName>
        <fullName evidence="4">Membrane fusion mating protein FIG1</fullName>
    </recommendedName>
</protein>
<dbReference type="PANTHER" id="PTHR28092:SF1">
    <property type="entry name" value="FACTOR-INDUCED GENE 1 PROTEIN"/>
    <property type="match status" value="1"/>
</dbReference>
<gene>
    <name evidence="2" type="ORF">CORC01_05348</name>
</gene>
<organism evidence="2 3">
    <name type="scientific">Colletotrichum orchidophilum</name>
    <dbReference type="NCBI Taxonomy" id="1209926"/>
    <lineage>
        <taxon>Eukaryota</taxon>
        <taxon>Fungi</taxon>
        <taxon>Dikarya</taxon>
        <taxon>Ascomycota</taxon>
        <taxon>Pezizomycotina</taxon>
        <taxon>Sordariomycetes</taxon>
        <taxon>Hypocreomycetidae</taxon>
        <taxon>Glomerellales</taxon>
        <taxon>Glomerellaceae</taxon>
        <taxon>Colletotrichum</taxon>
    </lineage>
</organism>
<evidence type="ECO:0000313" key="2">
    <source>
        <dbReference type="EMBL" id="OHE99307.1"/>
    </source>
</evidence>
<name>A0A1G4BD70_9PEZI</name>
<keyword evidence="3" id="KW-1185">Reference proteome</keyword>
<accession>A0A1G4BD70</accession>
<dbReference type="GO" id="GO:0000747">
    <property type="term" value="P:conjugation with cellular fusion"/>
    <property type="evidence" value="ECO:0007669"/>
    <property type="project" value="TreeGrafter"/>
</dbReference>
<dbReference type="InterPro" id="IPR033481">
    <property type="entry name" value="Dni1/Fig1"/>
</dbReference>
<dbReference type="GO" id="GO:0016020">
    <property type="term" value="C:membrane"/>
    <property type="evidence" value="ECO:0007669"/>
    <property type="project" value="InterPro"/>
</dbReference>
<dbReference type="GeneID" id="34558501"/>
<dbReference type="RefSeq" id="XP_022476456.1">
    <property type="nucleotide sequence ID" value="XM_022616991.1"/>
</dbReference>
<keyword evidence="1" id="KW-0812">Transmembrane</keyword>
<proteinExistence type="predicted"/>
<dbReference type="PANTHER" id="PTHR28092">
    <property type="entry name" value="FACTOR-INDUCED GENE 1 PROTEIN"/>
    <property type="match status" value="1"/>
</dbReference>
<comment type="caution">
    <text evidence="2">The sequence shown here is derived from an EMBL/GenBank/DDBJ whole genome shotgun (WGS) entry which is preliminary data.</text>
</comment>
<dbReference type="STRING" id="1209926.A0A1G4BD70"/>
<keyword evidence="1" id="KW-1133">Transmembrane helix</keyword>